<evidence type="ECO:0000259" key="2">
    <source>
        <dbReference type="PROSITE" id="PS50110"/>
    </source>
</evidence>
<dbReference type="GO" id="GO:0000160">
    <property type="term" value="P:phosphorelay signal transduction system"/>
    <property type="evidence" value="ECO:0007669"/>
    <property type="project" value="InterPro"/>
</dbReference>
<reference evidence="3 4" key="1">
    <citation type="submission" date="2020-05" db="EMBL/GenBank/DDBJ databases">
        <authorList>
            <person name="Kim M.K."/>
        </authorList>
    </citation>
    <scope>NUCLEOTIDE SEQUENCE [LARGE SCALE GENOMIC DNA]</scope>
    <source>
        <strain evidence="3 4">BT25</strain>
    </source>
</reference>
<name>A0A849VX71_9HYPH</name>
<evidence type="ECO:0000256" key="1">
    <source>
        <dbReference type="PROSITE-ProRule" id="PRU00169"/>
    </source>
</evidence>
<comment type="caution">
    <text evidence="3">The sequence shown here is derived from an EMBL/GenBank/DDBJ whole genome shotgun (WGS) entry which is preliminary data.</text>
</comment>
<accession>A0A849VX71</accession>
<feature type="domain" description="Response regulatory" evidence="2">
    <location>
        <begin position="7"/>
        <end position="119"/>
    </location>
</feature>
<dbReference type="SMART" id="SM00448">
    <property type="entry name" value="REC"/>
    <property type="match status" value="1"/>
</dbReference>
<evidence type="ECO:0000313" key="4">
    <source>
        <dbReference type="Proteomes" id="UP000550508"/>
    </source>
</evidence>
<evidence type="ECO:0000313" key="3">
    <source>
        <dbReference type="EMBL" id="NTS32540.1"/>
    </source>
</evidence>
<gene>
    <name evidence="3" type="ORF">HQ945_14880</name>
</gene>
<dbReference type="RefSeq" id="WP_091920943.1">
    <property type="nucleotide sequence ID" value="NZ_CP088292.1"/>
</dbReference>
<keyword evidence="4" id="KW-1185">Reference proteome</keyword>
<proteinExistence type="predicted"/>
<organism evidence="3 4">
    <name type="scientific">Phyllobacterium pellucidum</name>
    <dbReference type="NCBI Taxonomy" id="2740464"/>
    <lineage>
        <taxon>Bacteria</taxon>
        <taxon>Pseudomonadati</taxon>
        <taxon>Pseudomonadota</taxon>
        <taxon>Alphaproteobacteria</taxon>
        <taxon>Hyphomicrobiales</taxon>
        <taxon>Phyllobacteriaceae</taxon>
        <taxon>Phyllobacterium</taxon>
    </lineage>
</organism>
<dbReference type="InterPro" id="IPR001789">
    <property type="entry name" value="Sig_transdc_resp-reg_receiver"/>
</dbReference>
<dbReference type="PROSITE" id="PS50110">
    <property type="entry name" value="RESPONSE_REGULATORY"/>
    <property type="match status" value="1"/>
</dbReference>
<comment type="caution">
    <text evidence="1">Lacks conserved residue(s) required for the propagation of feature annotation.</text>
</comment>
<dbReference type="Gene3D" id="3.40.50.2300">
    <property type="match status" value="1"/>
</dbReference>
<dbReference type="SUPFAM" id="SSF52172">
    <property type="entry name" value="CheY-like"/>
    <property type="match status" value="1"/>
</dbReference>
<dbReference type="InterPro" id="IPR011006">
    <property type="entry name" value="CheY-like_superfamily"/>
</dbReference>
<dbReference type="Proteomes" id="UP000550508">
    <property type="component" value="Unassembled WGS sequence"/>
</dbReference>
<protein>
    <submittedName>
        <fullName evidence="3">Response regulator</fullName>
    </submittedName>
</protein>
<sequence>MEMTGMRILVLEDEYLIGLDLERIAEESGAQSVQLIATVGELQAQIANETDYDLAILEVQARGVSSLDSAAEMQRRGLPIVFTTAYDSQANGVPGFPDIPVVAKPYGKAQILQAVAKALANSQHNPASRRNGASGEFV</sequence>
<dbReference type="AlphaFoldDB" id="A0A849VX71"/>
<dbReference type="EMBL" id="JABUMX010000003">
    <property type="protein sequence ID" value="NTS32540.1"/>
    <property type="molecule type" value="Genomic_DNA"/>
</dbReference>